<sequence>MALKTKKLSDDEKSIDAKLMESISDELAKLPKRLIRERNEWTQN</sequence>
<keyword evidence="2" id="KW-1185">Reference proteome</keyword>
<name>A0A6A4BJW1_9STRA</name>
<proteinExistence type="predicted"/>
<gene>
    <name evidence="1" type="ORF">PR003_g29330</name>
</gene>
<protein>
    <submittedName>
        <fullName evidence="1">Uncharacterized protein</fullName>
    </submittedName>
</protein>
<reference evidence="1 2" key="1">
    <citation type="submission" date="2018-08" db="EMBL/GenBank/DDBJ databases">
        <title>Genomic investigation of the strawberry pathogen Phytophthora fragariae indicates pathogenicity is determined by transcriptional variation in three key races.</title>
        <authorList>
            <person name="Adams T.M."/>
            <person name="Armitage A.D."/>
            <person name="Sobczyk M.K."/>
            <person name="Bates H.J."/>
            <person name="Dunwell J.M."/>
            <person name="Nellist C.F."/>
            <person name="Harrison R.J."/>
        </authorList>
    </citation>
    <scope>NUCLEOTIDE SEQUENCE [LARGE SCALE GENOMIC DNA]</scope>
    <source>
        <strain evidence="1 2">SCRP333</strain>
    </source>
</reference>
<comment type="caution">
    <text evidence="1">The sequence shown here is derived from an EMBL/GenBank/DDBJ whole genome shotgun (WGS) entry which is preliminary data.</text>
</comment>
<accession>A0A6A4BJW1</accession>
<evidence type="ECO:0000313" key="1">
    <source>
        <dbReference type="EMBL" id="KAE9275444.1"/>
    </source>
</evidence>
<dbReference type="Proteomes" id="UP000434957">
    <property type="component" value="Unassembled WGS sequence"/>
</dbReference>
<dbReference type="EMBL" id="QXFT01004863">
    <property type="protein sequence ID" value="KAE9275444.1"/>
    <property type="molecule type" value="Genomic_DNA"/>
</dbReference>
<organism evidence="1 2">
    <name type="scientific">Phytophthora rubi</name>
    <dbReference type="NCBI Taxonomy" id="129364"/>
    <lineage>
        <taxon>Eukaryota</taxon>
        <taxon>Sar</taxon>
        <taxon>Stramenopiles</taxon>
        <taxon>Oomycota</taxon>
        <taxon>Peronosporomycetes</taxon>
        <taxon>Peronosporales</taxon>
        <taxon>Peronosporaceae</taxon>
        <taxon>Phytophthora</taxon>
    </lineage>
</organism>
<evidence type="ECO:0000313" key="2">
    <source>
        <dbReference type="Proteomes" id="UP000434957"/>
    </source>
</evidence>
<feature type="non-terminal residue" evidence="1">
    <location>
        <position position="44"/>
    </location>
</feature>
<dbReference type="AlphaFoldDB" id="A0A6A4BJW1"/>